<accession>A0A1F7SHK0</accession>
<dbReference type="Pfam" id="PF04015">
    <property type="entry name" value="DUF362"/>
    <property type="match status" value="1"/>
</dbReference>
<dbReference type="STRING" id="1817883.A3G31_07150"/>
<feature type="non-terminal residue" evidence="2">
    <location>
        <position position="248"/>
    </location>
</feature>
<evidence type="ECO:0000259" key="1">
    <source>
        <dbReference type="Pfam" id="PF04015"/>
    </source>
</evidence>
<name>A0A1F7SHK0_9BACT</name>
<proteinExistence type="predicted"/>
<dbReference type="InterPro" id="IPR007160">
    <property type="entry name" value="DUF362"/>
</dbReference>
<dbReference type="Proteomes" id="UP000178082">
    <property type="component" value="Unassembled WGS sequence"/>
</dbReference>
<gene>
    <name evidence="2" type="ORF">A3G31_07150</name>
</gene>
<evidence type="ECO:0000313" key="2">
    <source>
        <dbReference type="EMBL" id="OGL53283.1"/>
    </source>
</evidence>
<evidence type="ECO:0000313" key="3">
    <source>
        <dbReference type="Proteomes" id="UP000178082"/>
    </source>
</evidence>
<reference evidence="2 3" key="1">
    <citation type="journal article" date="2016" name="Nat. Commun.">
        <title>Thousands of microbial genomes shed light on interconnected biogeochemical processes in an aquifer system.</title>
        <authorList>
            <person name="Anantharaman K."/>
            <person name="Brown C.T."/>
            <person name="Hug L.A."/>
            <person name="Sharon I."/>
            <person name="Castelle C.J."/>
            <person name="Probst A.J."/>
            <person name="Thomas B.C."/>
            <person name="Singh A."/>
            <person name="Wilkins M.J."/>
            <person name="Karaoz U."/>
            <person name="Brodie E.L."/>
            <person name="Williams K.H."/>
            <person name="Hubbard S.S."/>
            <person name="Banfield J.F."/>
        </authorList>
    </citation>
    <scope>NUCLEOTIDE SEQUENCE [LARGE SCALE GENOMIC DNA]</scope>
</reference>
<comment type="caution">
    <text evidence="2">The sequence shown here is derived from an EMBL/GenBank/DDBJ whole genome shotgun (WGS) entry which is preliminary data.</text>
</comment>
<dbReference type="AlphaFoldDB" id="A0A1F7SHK0"/>
<organism evidence="2 3">
    <name type="scientific">Candidatus Schekmanbacteria bacterium RIFCSPLOWO2_12_FULL_38_15</name>
    <dbReference type="NCBI Taxonomy" id="1817883"/>
    <lineage>
        <taxon>Bacteria</taxon>
        <taxon>Candidatus Schekmaniibacteriota</taxon>
    </lineage>
</organism>
<dbReference type="EMBL" id="MGDI01000025">
    <property type="protein sequence ID" value="OGL53283.1"/>
    <property type="molecule type" value="Genomic_DNA"/>
</dbReference>
<protein>
    <submittedName>
        <fullName evidence="2">Cytoplasmic protein</fullName>
    </submittedName>
</protein>
<sequence length="248" mass="27511">MEKNLDRRNFLEKSLKAGISIAATGSLAYWLYNRDVSSKDVSLKMQVRDYSVKISEEFPEMVIVRGESPSKIVKTAIEELGGIKKFISTGDRVVIKPNIGWDRVPAQAANTNPEIVKAVVELCYSAGAKTVIVTDVSCNDPRRSFQRSGIANAALSAGAIVNLPSERKFRVLKIKGEVLDEWPVYRDFIEADKVINIPIAKHHNLSGLTMSLKNWYGILGGHRSVLHQKIDESIADLATFMKPTLTIL</sequence>
<feature type="domain" description="DUF362" evidence="1">
    <location>
        <begin position="93"/>
        <end position="248"/>
    </location>
</feature>